<sequence length="91" mass="9981">MELSAAVASRPVLVRFHGAACSSDSSPSLSTLYLRPRNFSGFDLSSGIAVSGQLQGYVSPRAMGKEREKKKDKEKNLTLKKWLAKDLATFF</sequence>
<organism evidence="1 2">
    <name type="scientific">Vitis vinifera</name>
    <name type="common">Grape</name>
    <dbReference type="NCBI Taxonomy" id="29760"/>
    <lineage>
        <taxon>Eukaryota</taxon>
        <taxon>Viridiplantae</taxon>
        <taxon>Streptophyta</taxon>
        <taxon>Embryophyta</taxon>
        <taxon>Tracheophyta</taxon>
        <taxon>Spermatophyta</taxon>
        <taxon>Magnoliopsida</taxon>
        <taxon>eudicotyledons</taxon>
        <taxon>Gunneridae</taxon>
        <taxon>Pentapetalae</taxon>
        <taxon>rosids</taxon>
        <taxon>Vitales</taxon>
        <taxon>Vitaceae</taxon>
        <taxon>Viteae</taxon>
        <taxon>Vitis</taxon>
    </lineage>
</organism>
<evidence type="ECO:0000313" key="1">
    <source>
        <dbReference type="EMBL" id="RVW20008.1"/>
    </source>
</evidence>
<evidence type="ECO:0000313" key="2">
    <source>
        <dbReference type="Proteomes" id="UP000288805"/>
    </source>
</evidence>
<gene>
    <name evidence="1" type="ORF">CK203_106612</name>
</gene>
<dbReference type="AlphaFoldDB" id="A0A438C9Z9"/>
<dbReference type="EMBL" id="QGNW01002408">
    <property type="protein sequence ID" value="RVW20008.1"/>
    <property type="molecule type" value="Genomic_DNA"/>
</dbReference>
<accession>A0A438C9Z9</accession>
<reference evidence="1 2" key="1">
    <citation type="journal article" date="2018" name="PLoS Genet.">
        <title>Population sequencing reveals clonal diversity and ancestral inbreeding in the grapevine cultivar Chardonnay.</title>
        <authorList>
            <person name="Roach M.J."/>
            <person name="Johnson D.L."/>
            <person name="Bohlmann J."/>
            <person name="van Vuuren H.J."/>
            <person name="Jones S.J."/>
            <person name="Pretorius I.S."/>
            <person name="Schmidt S.A."/>
            <person name="Borneman A.R."/>
        </authorList>
    </citation>
    <scope>NUCLEOTIDE SEQUENCE [LARGE SCALE GENOMIC DNA]</scope>
    <source>
        <strain evidence="2">cv. Chardonnay</strain>
        <tissue evidence="1">Leaf</tissue>
    </source>
</reference>
<comment type="caution">
    <text evidence="1">The sequence shown here is derived from an EMBL/GenBank/DDBJ whole genome shotgun (WGS) entry which is preliminary data.</text>
</comment>
<name>A0A438C9Z9_VITVI</name>
<dbReference type="OrthoDB" id="913780at2759"/>
<dbReference type="Proteomes" id="UP000288805">
    <property type="component" value="Unassembled WGS sequence"/>
</dbReference>
<protein>
    <submittedName>
        <fullName evidence="1">Uncharacterized protein</fullName>
    </submittedName>
</protein>
<proteinExistence type="predicted"/>